<keyword evidence="3" id="KW-1185">Reference proteome</keyword>
<comment type="caution">
    <text evidence="2">The sequence shown here is derived from an EMBL/GenBank/DDBJ whole genome shotgun (WGS) entry which is preliminary data.</text>
</comment>
<dbReference type="AlphaFoldDB" id="A0A511MD07"/>
<name>A0A511MD07_9NOCA</name>
<proteinExistence type="predicted"/>
<reference evidence="2 3" key="1">
    <citation type="submission" date="2019-07" db="EMBL/GenBank/DDBJ databases">
        <title>Whole genome shotgun sequence of Nocardia ninae NBRC 108245.</title>
        <authorList>
            <person name="Hosoyama A."/>
            <person name="Uohara A."/>
            <person name="Ohji S."/>
            <person name="Ichikawa N."/>
        </authorList>
    </citation>
    <scope>NUCLEOTIDE SEQUENCE [LARGE SCALE GENOMIC DNA]</scope>
    <source>
        <strain evidence="2 3">NBRC 108245</strain>
    </source>
</reference>
<dbReference type="EMBL" id="BJXA01000016">
    <property type="protein sequence ID" value="GEM38532.1"/>
    <property type="molecule type" value="Genomic_DNA"/>
</dbReference>
<evidence type="ECO:0000313" key="2">
    <source>
        <dbReference type="EMBL" id="GEM38532.1"/>
    </source>
</evidence>
<gene>
    <name evidence="2" type="ORF">NN4_30510</name>
</gene>
<evidence type="ECO:0000313" key="3">
    <source>
        <dbReference type="Proteomes" id="UP000321424"/>
    </source>
</evidence>
<accession>A0A511MD07</accession>
<sequence>MNEKYPGPQHNPDEQSPLEQPNPAPHEAETISAATAEADSDQDWELRWAISDAILTAVYDLAQHPGPPALAATATLARNLVEHVYGVATSDQQQRALAVLITTVNDRIVELADAHDDLTTSDLQSGAEALALQLVRHQLIIGTAEPRELEGGDHE</sequence>
<protein>
    <submittedName>
        <fullName evidence="2">Uncharacterized protein</fullName>
    </submittedName>
</protein>
<evidence type="ECO:0000256" key="1">
    <source>
        <dbReference type="SAM" id="MobiDB-lite"/>
    </source>
</evidence>
<organism evidence="2 3">
    <name type="scientific">Nocardia ninae NBRC 108245</name>
    <dbReference type="NCBI Taxonomy" id="1210091"/>
    <lineage>
        <taxon>Bacteria</taxon>
        <taxon>Bacillati</taxon>
        <taxon>Actinomycetota</taxon>
        <taxon>Actinomycetes</taxon>
        <taxon>Mycobacteriales</taxon>
        <taxon>Nocardiaceae</taxon>
        <taxon>Nocardia</taxon>
    </lineage>
</organism>
<feature type="region of interest" description="Disordered" evidence="1">
    <location>
        <begin position="1"/>
        <end position="27"/>
    </location>
</feature>
<dbReference type="Proteomes" id="UP000321424">
    <property type="component" value="Unassembled WGS sequence"/>
</dbReference>
<dbReference type="RefSeq" id="WP_147130874.1">
    <property type="nucleotide sequence ID" value="NZ_BJXA01000016.1"/>
</dbReference>